<protein>
    <submittedName>
        <fullName evidence="1">Lipoprotein</fullName>
    </submittedName>
</protein>
<proteinExistence type="predicted"/>
<name>A0A157ZU76_9BURK</name>
<sequence length="105" mass="11061">MQTSDSWTGSDKLAHFAASTPFGALGAYFTRDTAHPVVYGTLIGTAPGLAKEIFDGTCPSAGFSYKDLTADVLGALVGASLAHWAITYHRDSRGTLVGLAYSDRF</sequence>
<keyword evidence="2" id="KW-1185">Reference proteome</keyword>
<evidence type="ECO:0000313" key="2">
    <source>
        <dbReference type="Proteomes" id="UP000054851"/>
    </source>
</evidence>
<dbReference type="PANTHER" id="PTHR35462">
    <property type="match status" value="1"/>
</dbReference>
<organism evidence="1 2">
    <name type="scientific">Caballeronia hypogeia</name>
    <dbReference type="NCBI Taxonomy" id="1777140"/>
    <lineage>
        <taxon>Bacteria</taxon>
        <taxon>Pseudomonadati</taxon>
        <taxon>Pseudomonadota</taxon>
        <taxon>Betaproteobacteria</taxon>
        <taxon>Burkholderiales</taxon>
        <taxon>Burkholderiaceae</taxon>
        <taxon>Caballeronia</taxon>
    </lineage>
</organism>
<dbReference type="Proteomes" id="UP000054851">
    <property type="component" value="Unassembled WGS sequence"/>
</dbReference>
<comment type="caution">
    <text evidence="1">The sequence shown here is derived from an EMBL/GenBank/DDBJ whole genome shotgun (WGS) entry which is preliminary data.</text>
</comment>
<accession>A0A157ZU76</accession>
<gene>
    <name evidence="1" type="ORF">AWB79_01373</name>
</gene>
<keyword evidence="1" id="KW-0449">Lipoprotein</keyword>
<reference evidence="1" key="1">
    <citation type="submission" date="2016-01" db="EMBL/GenBank/DDBJ databases">
        <authorList>
            <person name="Peeters C."/>
        </authorList>
    </citation>
    <scope>NUCLEOTIDE SEQUENCE</scope>
    <source>
        <strain evidence="1">LMG 29322</strain>
    </source>
</reference>
<dbReference type="AlphaFoldDB" id="A0A157ZU76"/>
<dbReference type="STRING" id="1777140.AWB79_01373"/>
<evidence type="ECO:0000313" key="1">
    <source>
        <dbReference type="EMBL" id="SAK49088.1"/>
    </source>
</evidence>
<dbReference type="RefSeq" id="WP_332459657.1">
    <property type="nucleotide sequence ID" value="NZ_FCOA02000003.1"/>
</dbReference>
<dbReference type="EMBL" id="FCOA02000003">
    <property type="protein sequence ID" value="SAK49088.1"/>
    <property type="molecule type" value="Genomic_DNA"/>
</dbReference>
<dbReference type="PANTHER" id="PTHR35462:SF2">
    <property type="entry name" value="TRANSMEMBRANE PROTEIN"/>
    <property type="match status" value="1"/>
</dbReference>